<proteinExistence type="predicted"/>
<dbReference type="Proteomes" id="UP001451303">
    <property type="component" value="Unassembled WGS sequence"/>
</dbReference>
<feature type="compositionally biased region" description="Basic and acidic residues" evidence="1">
    <location>
        <begin position="641"/>
        <end position="651"/>
    </location>
</feature>
<sequence length="661" mass="73850">MPDSNTINTQAVFGFADFLKFAAEREDPRLKTYWDIIIGIQDDIFCPKTKTIRSFQEFKIPHQFEQFGKNAYDWLVFHVRCRTTETALGTIGHTRPGLKQALMVGLAGHEKSDNRRNKREDPPNSQVLPGHSKSMAEFYATEGALKSLHHQAPKAGTTDDIPQTRKEHLPFVLQMAEALEDVTDYVDNNDSYQVQTVKRTSRTVFEYIAWRLLHTGILMQEGEPAVLPWSTSFYRRDYPTFRARWNDMVLFLRKSKAAVANLLISPYWNRFAGDPEKELKVVADSSKVIEGEGVKGLEHGVLDVEGNKAKPHNTSRQAEITLRERRQRRLAVAWRSRPVRQRAPQENDAAEAYIPQPVPSPRQVIVPPQAQPTDNSEVSYLTSQKKLHTELEGGMNNAACSEAEERDHDESIFAPNQMGVIWNSQLQVADVNVNTDNASLNRSIPGDDRMQDNDWGQGALGLSHLADPFSWNVDLATQAFINPMALYPVEKVEFADKLVDNAHETSGNNMPFNPAMSDSNAFTSSVASLGPVPGETANGSDTTNNSDSAYAYGMDMFPGNPDNRIEDGILQASDSGNQIEMFDMDTFIIGPHQPMLGEDDPSFTAAGSADYQHEDGDLNDELSGDKFIGYPVAGTSGSKRKRDETDEERSMSECSPSKRLR</sequence>
<gene>
    <name evidence="2" type="ORF">QR685DRAFT_575430</name>
</gene>
<evidence type="ECO:0000313" key="3">
    <source>
        <dbReference type="Proteomes" id="UP001451303"/>
    </source>
</evidence>
<protein>
    <submittedName>
        <fullName evidence="2">Uncharacterized protein</fullName>
    </submittedName>
</protein>
<name>A0ABR3D0P2_NEUIN</name>
<accession>A0ABR3D0P2</accession>
<feature type="region of interest" description="Disordered" evidence="1">
    <location>
        <begin position="594"/>
        <end position="661"/>
    </location>
</feature>
<feature type="region of interest" description="Disordered" evidence="1">
    <location>
        <begin position="524"/>
        <end position="549"/>
    </location>
</feature>
<dbReference type="EMBL" id="JAVLET010000013">
    <property type="protein sequence ID" value="KAL0466267.1"/>
    <property type="molecule type" value="Genomic_DNA"/>
</dbReference>
<evidence type="ECO:0000313" key="2">
    <source>
        <dbReference type="EMBL" id="KAL0466267.1"/>
    </source>
</evidence>
<keyword evidence="3" id="KW-1185">Reference proteome</keyword>
<comment type="caution">
    <text evidence="2">The sequence shown here is derived from an EMBL/GenBank/DDBJ whole genome shotgun (WGS) entry which is preliminary data.</text>
</comment>
<evidence type="ECO:0000256" key="1">
    <source>
        <dbReference type="SAM" id="MobiDB-lite"/>
    </source>
</evidence>
<feature type="compositionally biased region" description="Basic and acidic residues" evidence="1">
    <location>
        <begin position="109"/>
        <end position="122"/>
    </location>
</feature>
<reference evidence="2 3" key="1">
    <citation type="submission" date="2023-09" db="EMBL/GenBank/DDBJ databases">
        <title>Multi-omics analysis of a traditional fermented food reveals byproduct-associated fungal strains for waste-to-food upcycling.</title>
        <authorList>
            <consortium name="Lawrence Berkeley National Laboratory"/>
            <person name="Rekdal V.M."/>
            <person name="Villalobos-Escobedo J.M."/>
            <person name="Rodriguez-Valeron N."/>
            <person name="Garcia M.O."/>
            <person name="Vasquez D.P."/>
            <person name="Damayanti I."/>
            <person name="Sorensen P.M."/>
            <person name="Baidoo E.E."/>
            <person name="De Carvalho A.C."/>
            <person name="Riley R."/>
            <person name="Lipzen A."/>
            <person name="He G."/>
            <person name="Yan M."/>
            <person name="Haridas S."/>
            <person name="Daum C."/>
            <person name="Yoshinaga Y."/>
            <person name="Ng V."/>
            <person name="Grigoriev I.V."/>
            <person name="Munk R."/>
            <person name="Nuraida L."/>
            <person name="Wijaya C.H."/>
            <person name="Morales P.-C."/>
            <person name="Keasling J.D."/>
        </authorList>
    </citation>
    <scope>NUCLEOTIDE SEQUENCE [LARGE SCALE GENOMIC DNA]</scope>
    <source>
        <strain evidence="2 3">FGSC 2613</strain>
    </source>
</reference>
<feature type="region of interest" description="Disordered" evidence="1">
    <location>
        <begin position="109"/>
        <end position="131"/>
    </location>
</feature>
<organism evidence="2 3">
    <name type="scientific">Neurospora intermedia</name>
    <dbReference type="NCBI Taxonomy" id="5142"/>
    <lineage>
        <taxon>Eukaryota</taxon>
        <taxon>Fungi</taxon>
        <taxon>Dikarya</taxon>
        <taxon>Ascomycota</taxon>
        <taxon>Pezizomycotina</taxon>
        <taxon>Sordariomycetes</taxon>
        <taxon>Sordariomycetidae</taxon>
        <taxon>Sordariales</taxon>
        <taxon>Sordariaceae</taxon>
        <taxon>Neurospora</taxon>
    </lineage>
</organism>
<feature type="compositionally biased region" description="Polar residues" evidence="1">
    <location>
        <begin position="537"/>
        <end position="548"/>
    </location>
</feature>